<dbReference type="Pfam" id="PF00026">
    <property type="entry name" value="Asp"/>
    <property type="match status" value="1"/>
</dbReference>
<feature type="chain" id="PRO_5034723997" description="Peptidase A1 domain-containing protein" evidence="4">
    <location>
        <begin position="24"/>
        <end position="746"/>
    </location>
</feature>
<gene>
    <name evidence="6" type="ORF">HO133_007127</name>
</gene>
<dbReference type="GO" id="GO:0000324">
    <property type="term" value="C:fungal-type vacuole"/>
    <property type="evidence" value="ECO:0007669"/>
    <property type="project" value="TreeGrafter"/>
</dbReference>
<evidence type="ECO:0000256" key="2">
    <source>
        <dbReference type="SAM" id="MobiDB-lite"/>
    </source>
</evidence>
<dbReference type="RefSeq" id="XP_037156655.1">
    <property type="nucleotide sequence ID" value="XM_037298020.1"/>
</dbReference>
<dbReference type="PROSITE" id="PS51767">
    <property type="entry name" value="PEPTIDASE_A1"/>
    <property type="match status" value="1"/>
</dbReference>
<proteinExistence type="inferred from homology"/>
<dbReference type="InterPro" id="IPR034164">
    <property type="entry name" value="Pepsin-like_dom"/>
</dbReference>
<feature type="compositionally biased region" description="Polar residues" evidence="2">
    <location>
        <begin position="735"/>
        <end position="746"/>
    </location>
</feature>
<evidence type="ECO:0000256" key="3">
    <source>
        <dbReference type="SAM" id="Phobius"/>
    </source>
</evidence>
<protein>
    <recommendedName>
        <fullName evidence="5">Peptidase A1 domain-containing protein</fullName>
    </recommendedName>
</protein>
<dbReference type="AlphaFoldDB" id="A0A8H6FI88"/>
<dbReference type="InterPro" id="IPR033121">
    <property type="entry name" value="PEPTIDASE_A1"/>
</dbReference>
<dbReference type="InterPro" id="IPR001461">
    <property type="entry name" value="Aspartic_peptidase_A1"/>
</dbReference>
<comment type="caution">
    <text evidence="6">The sequence shown here is derived from an EMBL/GenBank/DDBJ whole genome shotgun (WGS) entry which is preliminary data.</text>
</comment>
<dbReference type="Proteomes" id="UP000593566">
    <property type="component" value="Unassembled WGS sequence"/>
</dbReference>
<dbReference type="CDD" id="cd05471">
    <property type="entry name" value="pepsin_like"/>
    <property type="match status" value="1"/>
</dbReference>
<dbReference type="GeneID" id="59335527"/>
<dbReference type="GO" id="GO:0004190">
    <property type="term" value="F:aspartic-type endopeptidase activity"/>
    <property type="evidence" value="ECO:0007669"/>
    <property type="project" value="InterPro"/>
</dbReference>
<dbReference type="PANTHER" id="PTHR47966:SF51">
    <property type="entry name" value="BETA-SITE APP-CLEAVING ENZYME, ISOFORM A-RELATED"/>
    <property type="match status" value="1"/>
</dbReference>
<organism evidence="6 7">
    <name type="scientific">Letharia lupina</name>
    <dbReference type="NCBI Taxonomy" id="560253"/>
    <lineage>
        <taxon>Eukaryota</taxon>
        <taxon>Fungi</taxon>
        <taxon>Dikarya</taxon>
        <taxon>Ascomycota</taxon>
        <taxon>Pezizomycotina</taxon>
        <taxon>Lecanoromycetes</taxon>
        <taxon>OSLEUM clade</taxon>
        <taxon>Lecanoromycetidae</taxon>
        <taxon>Lecanorales</taxon>
        <taxon>Lecanorineae</taxon>
        <taxon>Parmeliaceae</taxon>
        <taxon>Letharia</taxon>
    </lineage>
</organism>
<dbReference type="GO" id="GO:0006508">
    <property type="term" value="P:proteolysis"/>
    <property type="evidence" value="ECO:0007669"/>
    <property type="project" value="InterPro"/>
</dbReference>
<feature type="transmembrane region" description="Helical" evidence="3">
    <location>
        <begin position="447"/>
        <end position="469"/>
    </location>
</feature>
<evidence type="ECO:0000256" key="1">
    <source>
        <dbReference type="ARBA" id="ARBA00007447"/>
    </source>
</evidence>
<dbReference type="InterPro" id="IPR021109">
    <property type="entry name" value="Peptidase_aspartic_dom_sf"/>
</dbReference>
<accession>A0A8H6FI88</accession>
<feature type="region of interest" description="Disordered" evidence="2">
    <location>
        <begin position="674"/>
        <end position="746"/>
    </location>
</feature>
<evidence type="ECO:0000313" key="7">
    <source>
        <dbReference type="Proteomes" id="UP000593566"/>
    </source>
</evidence>
<keyword evidence="3" id="KW-0472">Membrane</keyword>
<evidence type="ECO:0000259" key="5">
    <source>
        <dbReference type="PROSITE" id="PS51767"/>
    </source>
</evidence>
<keyword evidence="3" id="KW-0812">Transmembrane</keyword>
<feature type="region of interest" description="Disordered" evidence="2">
    <location>
        <begin position="614"/>
        <end position="640"/>
    </location>
</feature>
<keyword evidence="4" id="KW-0732">Signal</keyword>
<feature type="signal peptide" evidence="4">
    <location>
        <begin position="1"/>
        <end position="23"/>
    </location>
</feature>
<feature type="compositionally biased region" description="Polar residues" evidence="2">
    <location>
        <begin position="615"/>
        <end position="626"/>
    </location>
</feature>
<dbReference type="EMBL" id="JACCJB010000003">
    <property type="protein sequence ID" value="KAF6229013.1"/>
    <property type="molecule type" value="Genomic_DNA"/>
</dbReference>
<keyword evidence="3" id="KW-1133">Transmembrane helix</keyword>
<feature type="domain" description="Peptidase A1" evidence="5">
    <location>
        <begin position="50"/>
        <end position="405"/>
    </location>
</feature>
<evidence type="ECO:0000313" key="6">
    <source>
        <dbReference type="EMBL" id="KAF6229013.1"/>
    </source>
</evidence>
<dbReference type="SUPFAM" id="SSF50630">
    <property type="entry name" value="Acid proteases"/>
    <property type="match status" value="1"/>
</dbReference>
<name>A0A8H6FI88_9LECA</name>
<dbReference type="Gene3D" id="2.40.70.10">
    <property type="entry name" value="Acid Proteases"/>
    <property type="match status" value="2"/>
</dbReference>
<reference evidence="6 7" key="1">
    <citation type="journal article" date="2020" name="Genomics">
        <title>Complete, high-quality genomes from long-read metagenomic sequencing of two wolf lichen thalli reveals enigmatic genome architecture.</title>
        <authorList>
            <person name="McKenzie S.K."/>
            <person name="Walston R.F."/>
            <person name="Allen J.L."/>
        </authorList>
    </citation>
    <scope>NUCLEOTIDE SEQUENCE [LARGE SCALE GENOMIC DNA]</scope>
    <source>
        <strain evidence="6">WasteWater1</strain>
    </source>
</reference>
<keyword evidence="7" id="KW-1185">Reference proteome</keyword>
<dbReference type="PRINTS" id="PR00792">
    <property type="entry name" value="PEPSIN"/>
</dbReference>
<dbReference type="PANTHER" id="PTHR47966">
    <property type="entry name" value="BETA-SITE APP-CLEAVING ENZYME, ISOFORM A-RELATED"/>
    <property type="match status" value="1"/>
</dbReference>
<feature type="compositionally biased region" description="Polar residues" evidence="2">
    <location>
        <begin position="699"/>
        <end position="708"/>
    </location>
</feature>
<sequence>MTKWGSNSLLPIVLTTICCNAVALITAAPRPSPVSIPVRTDWFGYDGNWSPVSVRVGTPPQWVDLFVSTASQETWVVGNGGCDGTTECRTKRGGVFQSNESSTWADQGPFVLGLDPQLGFSGNGIYGFDNISLSNDISVPSQVVGVINSTDYWLGFFGLGVEPTNFTSADKPTFLDNMVETMSLIPSHSYGYTAGAHYRLKSVPASLVLGGFDANRFEPHSTTFELDPNQNPVVALNEITVTAQPLPSSNVSAAWPSNSLTLLGSSDANLFTIDSSTPYLWLPEAVCLEFEKAFGLTYDDVVQLYTFGSNSTQHEVLVNWNMTFQFTVADLPGSSNSVSLSLPYEAFDLQLSYPYPGLNANQSSPPTNYFPLRKAANNTQYTIGRTFLQETYLKVDYERNNFSIFQATFSPNALADTDLISITRPPNSTFEGPEVVPPKPILSKPGIAGVAAGGAIALVSLICLIVLCIRSRRGDKTHDYFREKEDEDQPKKKTSNSRFLRWLFRLPKPETPTEIGGSDRFAFEAPTGRECMELPAKTAKSELEGSEPDTPVYTEADYRSTGNAINAIGHDPDEPVELPYCSSARGYYEPETASKIRISDSASAPVKLIKDLHSLSRQNTQTTAGISSPSNTPSKRSSKDVSPIFIVSPITPREASPGFSSLSTIARREAWYDSKESWGGQRVKRGTPVVSDDGKTRGSKSSNGSSATRGIPRSAPRIFSWKADPDPERRVVGNHTPTDSTIHALP</sequence>
<comment type="similarity">
    <text evidence="1">Belongs to the peptidase A1 family.</text>
</comment>
<evidence type="ECO:0000256" key="4">
    <source>
        <dbReference type="SAM" id="SignalP"/>
    </source>
</evidence>